<dbReference type="OrthoDB" id="8825892at2759"/>
<dbReference type="PANTHER" id="PTHR11640:SF164">
    <property type="entry name" value="MAM DOMAIN-CONTAINING GLYCOSYLPHOSPHATIDYLINOSITOL ANCHOR PROTEIN 1"/>
    <property type="match status" value="1"/>
</dbReference>
<dbReference type="PROSITE" id="PS50835">
    <property type="entry name" value="IG_LIKE"/>
    <property type="match status" value="3"/>
</dbReference>
<dbReference type="InterPro" id="IPR036179">
    <property type="entry name" value="Ig-like_dom_sf"/>
</dbReference>
<feature type="domain" description="Ig-like" evidence="6">
    <location>
        <begin position="1"/>
        <end position="91"/>
    </location>
</feature>
<dbReference type="EMBL" id="MRZV01000422">
    <property type="protein sequence ID" value="PIK50349.1"/>
    <property type="molecule type" value="Genomic_DNA"/>
</dbReference>
<name>A0A2G8KQS7_STIJA</name>
<evidence type="ECO:0000313" key="8">
    <source>
        <dbReference type="Proteomes" id="UP000230750"/>
    </source>
</evidence>
<evidence type="ECO:0000256" key="1">
    <source>
        <dbReference type="ARBA" id="ARBA00004479"/>
    </source>
</evidence>
<dbReference type="InterPro" id="IPR007110">
    <property type="entry name" value="Ig-like_dom"/>
</dbReference>
<evidence type="ECO:0000313" key="7">
    <source>
        <dbReference type="EMBL" id="PIK50349.1"/>
    </source>
</evidence>
<keyword evidence="3" id="KW-1015">Disulfide bond</keyword>
<dbReference type="Pfam" id="PF08205">
    <property type="entry name" value="C2-set_2"/>
    <property type="match status" value="1"/>
</dbReference>
<dbReference type="Gene3D" id="2.60.40.10">
    <property type="entry name" value="Immunoglobulins"/>
    <property type="match status" value="3"/>
</dbReference>
<evidence type="ECO:0000256" key="2">
    <source>
        <dbReference type="ARBA" id="ARBA00023136"/>
    </source>
</evidence>
<accession>A0A2G8KQS7</accession>
<dbReference type="GO" id="GO:0050839">
    <property type="term" value="F:cell adhesion molecule binding"/>
    <property type="evidence" value="ECO:0007669"/>
    <property type="project" value="TreeGrafter"/>
</dbReference>
<dbReference type="PANTHER" id="PTHR11640">
    <property type="entry name" value="NEPHRIN"/>
    <property type="match status" value="1"/>
</dbReference>
<dbReference type="InterPro" id="IPR013162">
    <property type="entry name" value="CD80_C2-set"/>
</dbReference>
<comment type="caution">
    <text evidence="7">The sequence shown here is derived from an EMBL/GenBank/DDBJ whole genome shotgun (WGS) entry which is preliminary data.</text>
</comment>
<evidence type="ECO:0000256" key="5">
    <source>
        <dbReference type="ARBA" id="ARBA00023319"/>
    </source>
</evidence>
<evidence type="ECO:0000256" key="3">
    <source>
        <dbReference type="ARBA" id="ARBA00023157"/>
    </source>
</evidence>
<dbReference type="SUPFAM" id="SSF48726">
    <property type="entry name" value="Immunoglobulin"/>
    <property type="match status" value="4"/>
</dbReference>
<dbReference type="GO" id="GO:0005886">
    <property type="term" value="C:plasma membrane"/>
    <property type="evidence" value="ECO:0007669"/>
    <property type="project" value="TreeGrafter"/>
</dbReference>
<dbReference type="InterPro" id="IPR003599">
    <property type="entry name" value="Ig_sub"/>
</dbReference>
<proteinExistence type="predicted"/>
<comment type="subcellular location">
    <subcellularLocation>
        <location evidence="1">Membrane</location>
        <topology evidence="1">Single-pass type I membrane protein</topology>
    </subcellularLocation>
</comment>
<evidence type="ECO:0000256" key="4">
    <source>
        <dbReference type="ARBA" id="ARBA00023180"/>
    </source>
</evidence>
<keyword evidence="4" id="KW-0325">Glycoprotein</keyword>
<keyword evidence="8" id="KW-1185">Reference proteome</keyword>
<dbReference type="InterPro" id="IPR051275">
    <property type="entry name" value="Cell_adhesion_signaling"/>
</dbReference>
<keyword evidence="5" id="KW-0393">Immunoglobulin domain</keyword>
<dbReference type="Proteomes" id="UP000230750">
    <property type="component" value="Unassembled WGS sequence"/>
</dbReference>
<dbReference type="GO" id="GO:0098609">
    <property type="term" value="P:cell-cell adhesion"/>
    <property type="evidence" value="ECO:0007669"/>
    <property type="project" value="TreeGrafter"/>
</dbReference>
<dbReference type="GO" id="GO:0005911">
    <property type="term" value="C:cell-cell junction"/>
    <property type="evidence" value="ECO:0007669"/>
    <property type="project" value="TreeGrafter"/>
</dbReference>
<gene>
    <name evidence="7" type="ORF">BSL78_12766</name>
</gene>
<feature type="domain" description="Ig-like" evidence="6">
    <location>
        <begin position="307"/>
        <end position="460"/>
    </location>
</feature>
<organism evidence="7 8">
    <name type="scientific">Stichopus japonicus</name>
    <name type="common">Sea cucumber</name>
    <dbReference type="NCBI Taxonomy" id="307972"/>
    <lineage>
        <taxon>Eukaryota</taxon>
        <taxon>Metazoa</taxon>
        <taxon>Echinodermata</taxon>
        <taxon>Eleutherozoa</taxon>
        <taxon>Echinozoa</taxon>
        <taxon>Holothuroidea</taxon>
        <taxon>Aspidochirotacea</taxon>
        <taxon>Aspidochirotida</taxon>
        <taxon>Stichopodidae</taxon>
        <taxon>Apostichopus</taxon>
    </lineage>
</organism>
<dbReference type="InterPro" id="IPR013783">
    <property type="entry name" value="Ig-like_fold"/>
</dbReference>
<protein>
    <recommendedName>
        <fullName evidence="6">Ig-like domain-containing protein</fullName>
    </recommendedName>
</protein>
<sequence>MSQNKIVMKGSNLTLSCGENSKEESRKQIWRFKGQILSAGDTSFVPQDLENIRVLAEGRLFIEHVEIKNEGFYYCSLGKSEPLKEMHISVEVTPNVSMVGLSTSDNLSSSRSYGIQCLATGSNQRVTFSWFANTDIYNGVERLTVNNTGDVLAYSSTILYHPKIGDKNISCLTYGRINQSAVAASKKLPDINEEVVKPVQEVAWYGKHVTFSCHPRLEITSLIDWEYPRDSTARVTDDNRNLNIESVGMEDEGDYNCLREEIILRSNDWKLSHVTINNVKMKNHGYYSCFQLDQPANVTFVYVNVVPELEMEVNDEPAESDSQTLHRYRSYKLRCTVKGTFYPVSISWSVNGVTVRERIEHMEPTESYNDNELRDVSSLFTYNPNRGDQNVSCRSNSSDVSNNNMKVLIIKEVISVTAKVTVRRIQWNKDAELLCSYDNTSADLKWKFNTENETESYEIKNCLLNKERPTRSHQCTLELPEVKFINQGQYTCYHGLEEIEVVHLKVIVQLDVFILHGDVPIKNGPLDVYESSSTHSSALPTAQMKSNI</sequence>
<dbReference type="SMART" id="SM00409">
    <property type="entry name" value="IG"/>
    <property type="match status" value="3"/>
</dbReference>
<dbReference type="AlphaFoldDB" id="A0A2G8KQS7"/>
<feature type="domain" description="Ig-like" evidence="6">
    <location>
        <begin position="94"/>
        <end position="277"/>
    </location>
</feature>
<keyword evidence="2" id="KW-0472">Membrane</keyword>
<evidence type="ECO:0000259" key="6">
    <source>
        <dbReference type="PROSITE" id="PS50835"/>
    </source>
</evidence>
<reference evidence="7 8" key="1">
    <citation type="journal article" date="2017" name="PLoS Biol.">
        <title>The sea cucumber genome provides insights into morphological evolution and visceral regeneration.</title>
        <authorList>
            <person name="Zhang X."/>
            <person name="Sun L."/>
            <person name="Yuan J."/>
            <person name="Sun Y."/>
            <person name="Gao Y."/>
            <person name="Zhang L."/>
            <person name="Li S."/>
            <person name="Dai H."/>
            <person name="Hamel J.F."/>
            <person name="Liu C."/>
            <person name="Yu Y."/>
            <person name="Liu S."/>
            <person name="Lin W."/>
            <person name="Guo K."/>
            <person name="Jin S."/>
            <person name="Xu P."/>
            <person name="Storey K.B."/>
            <person name="Huan P."/>
            <person name="Zhang T."/>
            <person name="Zhou Y."/>
            <person name="Zhang J."/>
            <person name="Lin C."/>
            <person name="Li X."/>
            <person name="Xing L."/>
            <person name="Huo D."/>
            <person name="Sun M."/>
            <person name="Wang L."/>
            <person name="Mercier A."/>
            <person name="Li F."/>
            <person name="Yang H."/>
            <person name="Xiang J."/>
        </authorList>
    </citation>
    <scope>NUCLEOTIDE SEQUENCE [LARGE SCALE GENOMIC DNA]</scope>
    <source>
        <strain evidence="7">Shaxun</strain>
        <tissue evidence="7">Muscle</tissue>
    </source>
</reference>